<dbReference type="Gene3D" id="1.20.58.1780">
    <property type="match status" value="1"/>
</dbReference>
<evidence type="ECO:0000259" key="6">
    <source>
        <dbReference type="Pfam" id="PF03177"/>
    </source>
</evidence>
<dbReference type="Proteomes" id="UP000298030">
    <property type="component" value="Unassembled WGS sequence"/>
</dbReference>
<sequence>MASAFQSFNGRAPGTSGFNSIRQAPVAKPAPVDLNALQNASRVLLDQLAKDAQGIPDLGETLTGGVGQASGNYSVYPDDVRVPYQKRRFVGIPDGLFQHFETAHVTTHMGILPDIERVWVTVDHKLFLWDYNDGQEIASFLDQPDNITHVELVKPKPGLFIDEITSILVICTPITVLLLGVSLANQDGNANKVLSLYATDFTVQCDVQMTSVAGTVDGRIFMSGVQDGSLYELHYQATESWFAKKVQLINHSVGGVQSLLPRFTSSTSEDLIASLVADPSRNLLYALTSKNAIHIYKPNGEKSVQHVQTLSSLCKTAQDKAPGSPALTPQNFHIDSLHVVSPAESRAGVQLFAITTNGVRLFFGLSAGYGYYGSTSSGSRPLALIHVRLPPTNLIHPDEQAKPFRPPVGIYGAPTPAAQSQSRPYLVSNLDNPVYINGLTIAAQPGDADGSDYVLCLAPDLTHIGNLGNANLPPVQQPQQQYSTVNPSYHNAPSTSSRPPLFEYATLLSIPGRTWAAAILPQTSTAPSPANTPSPSSINELATQFSEPSSQFLLLTNVGLTFLIKRRAVDYLKAVLEELHTEGTVQQIVEFRDSFGRDQTCAMLLGVASGNTFLDGVEPSGPGAISVVSPDLASVAKQAFYDFGERPIWAERAMYGTAENKGTAIYSGRREGLALYFARLVRPIWKANITKLSPAGDYELGVPLKQVLHVQQNLFALKDFLDKNPHLFHSAAPVEQTTNRAPVADQEAWKAEATSVAELQSLLARTIEALAFMMLLNDYRLGELVVHCDVDTKKLVQSQTFEDLITTQNGMAISRALVNVVIDQQIGQQISVDTISEVLQHRCGSFCSTDDVMLYKAKESIRKAAETRNPTERQNCLSEALRLFTKGARILEFEKLREIIGDFQQLNFAKGAVSLPLTCAQAQDPDNVGLEYWHLNPPEGTADPRKELAEQRLRNYDLILHSLSVFEDKSNANGAAAADGSVITDDPEAVRSHAYELAFASDDEMFQSTLYDWLIERGLADDLLEMRPPYLEAHLRRDPPTVQKYQLLWQFYVKNGQPLRAAEVLGVLAESTQFDLHLDSRVEYLTLAVANAKSHPISVGGRHETAIAFLTDLEEKLEVAQVQLEVYQYLLPHASDAAEVAERVKLLSDRLLTMTEIYTEYAVPFDLAQIKLLCLHVSEHHDESIVRPIWNQIFEEILQGLSDVNVQRDAIFKTVSRLGQRFYPSESAFPLRFVAQLLVRFSLANKAQVNSGWVSHLLIQCNVPYVEAWEVLHNMYESQVPPFNEQANVQALSSEIAVLITDWLNETLRPQSSISRAEFPAGRMDVAIVQYLSELEPSRAEARAAYENIKRQLRRYW</sequence>
<dbReference type="GO" id="GO:0000972">
    <property type="term" value="P:transcription-dependent tethering of RNA polymerase II gene DNA at nuclear periphery"/>
    <property type="evidence" value="ECO:0007669"/>
    <property type="project" value="TreeGrafter"/>
</dbReference>
<keyword evidence="9" id="KW-1185">Reference proteome</keyword>
<feature type="domain" description="Nucleoporin Nup133/Nup155-like C-terminal" evidence="6">
    <location>
        <begin position="667"/>
        <end position="1336"/>
    </location>
</feature>
<dbReference type="SUPFAM" id="SSF101898">
    <property type="entry name" value="NHL repeat"/>
    <property type="match status" value="1"/>
</dbReference>
<dbReference type="GO" id="GO:0006606">
    <property type="term" value="P:protein import into nucleus"/>
    <property type="evidence" value="ECO:0007669"/>
    <property type="project" value="TreeGrafter"/>
</dbReference>
<evidence type="ECO:0000256" key="4">
    <source>
        <dbReference type="ARBA" id="ARBA00023242"/>
    </source>
</evidence>
<dbReference type="InterPro" id="IPR042538">
    <property type="entry name" value="Nucleoporin_Nup155_C_3"/>
</dbReference>
<dbReference type="PANTHER" id="PTHR10350">
    <property type="entry name" value="NUCLEAR PORE COMPLEX PROTEIN NUP155"/>
    <property type="match status" value="1"/>
</dbReference>
<feature type="domain" description="Nucleoporin Nup133/Nup155-like N-terminal" evidence="7">
    <location>
        <begin position="90"/>
        <end position="560"/>
    </location>
</feature>
<dbReference type="GO" id="GO:0006405">
    <property type="term" value="P:RNA export from nucleus"/>
    <property type="evidence" value="ECO:0007669"/>
    <property type="project" value="TreeGrafter"/>
</dbReference>
<evidence type="ECO:0000256" key="5">
    <source>
        <dbReference type="SAM" id="MobiDB-lite"/>
    </source>
</evidence>
<comment type="similarity">
    <text evidence="2">Belongs to the non-repetitive/WGA-negative nucleoporin family.</text>
</comment>
<dbReference type="OrthoDB" id="338970at2759"/>
<dbReference type="Gene3D" id="1.20.120.1880">
    <property type="entry name" value="Nucleoporin, helical C-terminal domain"/>
    <property type="match status" value="1"/>
</dbReference>
<evidence type="ECO:0000313" key="8">
    <source>
        <dbReference type="EMBL" id="TEB35176.1"/>
    </source>
</evidence>
<dbReference type="GO" id="GO:0036228">
    <property type="term" value="P:protein localization to nuclear inner membrane"/>
    <property type="evidence" value="ECO:0007669"/>
    <property type="project" value="TreeGrafter"/>
</dbReference>
<proteinExistence type="inferred from homology"/>
<dbReference type="GO" id="GO:0017056">
    <property type="term" value="F:structural constituent of nuclear pore"/>
    <property type="evidence" value="ECO:0007669"/>
    <property type="project" value="InterPro"/>
</dbReference>
<gene>
    <name evidence="8" type="ORF">FA13DRAFT_1916098</name>
</gene>
<dbReference type="Gene3D" id="1.25.40.440">
    <property type="entry name" value="Nucleoporin, helical domain, central subdomain"/>
    <property type="match status" value="1"/>
</dbReference>
<dbReference type="EMBL" id="QPFP01000008">
    <property type="protein sequence ID" value="TEB35176.1"/>
    <property type="molecule type" value="Genomic_DNA"/>
</dbReference>
<evidence type="ECO:0000259" key="7">
    <source>
        <dbReference type="Pfam" id="PF08801"/>
    </source>
</evidence>
<evidence type="ECO:0000313" key="9">
    <source>
        <dbReference type="Proteomes" id="UP000298030"/>
    </source>
</evidence>
<keyword evidence="4" id="KW-0539">Nucleus</keyword>
<feature type="compositionally biased region" description="Polar residues" evidence="5">
    <location>
        <begin position="477"/>
        <end position="496"/>
    </location>
</feature>
<reference evidence="8 9" key="1">
    <citation type="journal article" date="2019" name="Nat. Ecol. Evol.">
        <title>Megaphylogeny resolves global patterns of mushroom evolution.</title>
        <authorList>
            <person name="Varga T."/>
            <person name="Krizsan K."/>
            <person name="Foldi C."/>
            <person name="Dima B."/>
            <person name="Sanchez-Garcia M."/>
            <person name="Sanchez-Ramirez S."/>
            <person name="Szollosi G.J."/>
            <person name="Szarkandi J.G."/>
            <person name="Papp V."/>
            <person name="Albert L."/>
            <person name="Andreopoulos W."/>
            <person name="Angelini C."/>
            <person name="Antonin V."/>
            <person name="Barry K.W."/>
            <person name="Bougher N.L."/>
            <person name="Buchanan P."/>
            <person name="Buyck B."/>
            <person name="Bense V."/>
            <person name="Catcheside P."/>
            <person name="Chovatia M."/>
            <person name="Cooper J."/>
            <person name="Damon W."/>
            <person name="Desjardin D."/>
            <person name="Finy P."/>
            <person name="Geml J."/>
            <person name="Haridas S."/>
            <person name="Hughes K."/>
            <person name="Justo A."/>
            <person name="Karasinski D."/>
            <person name="Kautmanova I."/>
            <person name="Kiss B."/>
            <person name="Kocsube S."/>
            <person name="Kotiranta H."/>
            <person name="LaButti K.M."/>
            <person name="Lechner B.E."/>
            <person name="Liimatainen K."/>
            <person name="Lipzen A."/>
            <person name="Lukacs Z."/>
            <person name="Mihaltcheva S."/>
            <person name="Morgado L.N."/>
            <person name="Niskanen T."/>
            <person name="Noordeloos M.E."/>
            <person name="Ohm R.A."/>
            <person name="Ortiz-Santana B."/>
            <person name="Ovrebo C."/>
            <person name="Racz N."/>
            <person name="Riley R."/>
            <person name="Savchenko A."/>
            <person name="Shiryaev A."/>
            <person name="Soop K."/>
            <person name="Spirin V."/>
            <person name="Szebenyi C."/>
            <person name="Tomsovsky M."/>
            <person name="Tulloss R.E."/>
            <person name="Uehling J."/>
            <person name="Grigoriev I.V."/>
            <person name="Vagvolgyi C."/>
            <person name="Papp T."/>
            <person name="Martin F.M."/>
            <person name="Miettinen O."/>
            <person name="Hibbett D.S."/>
            <person name="Nagy L.G."/>
        </authorList>
    </citation>
    <scope>NUCLEOTIDE SEQUENCE [LARGE SCALE GENOMIC DNA]</scope>
    <source>
        <strain evidence="8 9">FP101781</strain>
    </source>
</reference>
<evidence type="ECO:0000256" key="1">
    <source>
        <dbReference type="ARBA" id="ARBA00004123"/>
    </source>
</evidence>
<comment type="subcellular location">
    <subcellularLocation>
        <location evidence="1">Nucleus</location>
    </subcellularLocation>
</comment>
<dbReference type="Pfam" id="PF03177">
    <property type="entry name" value="Nucleoporin_C"/>
    <property type="match status" value="1"/>
</dbReference>
<dbReference type="InterPro" id="IPR014908">
    <property type="entry name" value="Nucleoporin_Nup133/Nup155_N"/>
</dbReference>
<protein>
    <submittedName>
        <fullName evidence="8">Nucleoporin</fullName>
    </submittedName>
</protein>
<dbReference type="STRING" id="71717.A0A4Y7TLW3"/>
<dbReference type="Gene3D" id="1.25.40.450">
    <property type="entry name" value="Nucleoporin, helical domain, N-terminal subdomain"/>
    <property type="match status" value="1"/>
</dbReference>
<dbReference type="InterPro" id="IPR007187">
    <property type="entry name" value="Nucleoporin_Nup133/Nup155_C"/>
</dbReference>
<name>A0A4Y7TLW3_COPMI</name>
<keyword evidence="3" id="KW-0813">Transport</keyword>
<dbReference type="FunFam" id="1.25.40.440:FF:000001">
    <property type="entry name" value="Nuclear pore complex subunit"/>
    <property type="match status" value="1"/>
</dbReference>
<accession>A0A4Y7TLW3</accession>
<dbReference type="Pfam" id="PF08801">
    <property type="entry name" value="Nucleoporin_N"/>
    <property type="match status" value="1"/>
</dbReference>
<dbReference type="GO" id="GO:0044611">
    <property type="term" value="C:nuclear pore inner ring"/>
    <property type="evidence" value="ECO:0007669"/>
    <property type="project" value="TreeGrafter"/>
</dbReference>
<evidence type="ECO:0000256" key="2">
    <source>
        <dbReference type="ARBA" id="ARBA00007373"/>
    </source>
</evidence>
<dbReference type="InterPro" id="IPR042533">
    <property type="entry name" value="Nucleoporin_Nup155_C_1"/>
</dbReference>
<dbReference type="InterPro" id="IPR042537">
    <property type="entry name" value="Nucleoporin_Nup155_C_2"/>
</dbReference>
<feature type="region of interest" description="Disordered" evidence="5">
    <location>
        <begin position="476"/>
        <end position="496"/>
    </location>
</feature>
<dbReference type="PANTHER" id="PTHR10350:SF6">
    <property type="entry name" value="NUCLEAR PORE COMPLEX PROTEIN NUP155"/>
    <property type="match status" value="1"/>
</dbReference>
<comment type="caution">
    <text evidence="8">The sequence shown here is derived from an EMBL/GenBank/DDBJ whole genome shotgun (WGS) entry which is preliminary data.</text>
</comment>
<evidence type="ECO:0000256" key="3">
    <source>
        <dbReference type="ARBA" id="ARBA00022448"/>
    </source>
</evidence>
<organism evidence="8 9">
    <name type="scientific">Coprinellus micaceus</name>
    <name type="common">Glistening ink-cap mushroom</name>
    <name type="synonym">Coprinus micaceus</name>
    <dbReference type="NCBI Taxonomy" id="71717"/>
    <lineage>
        <taxon>Eukaryota</taxon>
        <taxon>Fungi</taxon>
        <taxon>Dikarya</taxon>
        <taxon>Basidiomycota</taxon>
        <taxon>Agaricomycotina</taxon>
        <taxon>Agaricomycetes</taxon>
        <taxon>Agaricomycetidae</taxon>
        <taxon>Agaricales</taxon>
        <taxon>Agaricineae</taxon>
        <taxon>Psathyrellaceae</taxon>
        <taxon>Coprinellus</taxon>
    </lineage>
</organism>
<dbReference type="InterPro" id="IPR004870">
    <property type="entry name" value="Nucleoporin_Nup155"/>
</dbReference>